<dbReference type="Pfam" id="PF02785">
    <property type="entry name" value="Biotin_carb_C"/>
    <property type="match status" value="1"/>
</dbReference>
<dbReference type="GO" id="GO:0005524">
    <property type="term" value="F:ATP binding"/>
    <property type="evidence" value="ECO:0007669"/>
    <property type="project" value="UniProtKB-UniRule"/>
</dbReference>
<evidence type="ECO:0000256" key="5">
    <source>
        <dbReference type="PROSITE-ProRule" id="PRU00409"/>
    </source>
</evidence>
<feature type="region of interest" description="Disordered" evidence="6">
    <location>
        <begin position="483"/>
        <end position="511"/>
    </location>
</feature>
<dbReference type="PROSITE" id="PS00867">
    <property type="entry name" value="CPSASE_2"/>
    <property type="match status" value="1"/>
</dbReference>
<dbReference type="PANTHER" id="PTHR18866">
    <property type="entry name" value="CARBOXYLASE:PYRUVATE/ACETYL-COA/PROPIONYL-COA CARBOXYLASE"/>
    <property type="match status" value="1"/>
</dbReference>
<evidence type="ECO:0000256" key="6">
    <source>
        <dbReference type="SAM" id="MobiDB-lite"/>
    </source>
</evidence>
<keyword evidence="2 5" id="KW-0547">Nucleotide-binding</keyword>
<dbReference type="FunFam" id="3.30.1490.20:FF:000003">
    <property type="entry name" value="acetyl-CoA carboxylase isoform X1"/>
    <property type="match status" value="1"/>
</dbReference>
<dbReference type="Proteomes" id="UP000317691">
    <property type="component" value="Unassembled WGS sequence"/>
</dbReference>
<dbReference type="Pfam" id="PF00289">
    <property type="entry name" value="Biotin_carb_N"/>
    <property type="match status" value="1"/>
</dbReference>
<name>A0A538TNN4_UNCEI</name>
<dbReference type="InterPro" id="IPR005481">
    <property type="entry name" value="BC-like_N"/>
</dbReference>
<evidence type="ECO:0000256" key="4">
    <source>
        <dbReference type="ARBA" id="ARBA00023267"/>
    </source>
</evidence>
<dbReference type="InterPro" id="IPR005479">
    <property type="entry name" value="CPAse_ATP-bd"/>
</dbReference>
<dbReference type="GO" id="GO:0046872">
    <property type="term" value="F:metal ion binding"/>
    <property type="evidence" value="ECO:0007669"/>
    <property type="project" value="InterPro"/>
</dbReference>
<sequence>MSPLVTAALSDLAASRAPFRKVLVANRGEIAVRIFRTLREMAIPSVAVTSEADRGSLHARSADESVMIGPAAAAGSYLNAPRIVEAARGVGADAIHPGYGFLSERAAFARECREAGIVFIGPSPESMERLGDKASARRTAIRLGIPVVPGVEGVATAERARAEAERIGYPVLLKAVGGGGGRGMRSASSAEELTAAFEGARRESETAFGDARLFLEKRIDPARHVEVQILADGNDAIALGERECSLQRRYQKIIEESPSTAVNAKTREAMERAAVALARDAKYSGAGTVEFLLGPDGSFYFLEVNARLQVEHPVTEARLGLDLVRAQIEIAAGGGLPRLPRPAGHAIEARLNAENPYSGFLPQTGKVLLLEWPAGDGVRIDAGIGQGGTVHVHYDSLLAKVIAHGRDREEARARLVAALKRVTLLGVTTNQSFLIDLLEDGAFRSGETYTGTIESREWPAPESIPDEAILAAAVALASRRAAREGEREDADRYSPWHALGGWGRSPAGARA</sequence>
<evidence type="ECO:0000313" key="9">
    <source>
        <dbReference type="EMBL" id="TMQ65241.1"/>
    </source>
</evidence>
<evidence type="ECO:0000259" key="8">
    <source>
        <dbReference type="PROSITE" id="PS50979"/>
    </source>
</evidence>
<dbReference type="InterPro" id="IPR011761">
    <property type="entry name" value="ATP-grasp"/>
</dbReference>
<evidence type="ECO:0000256" key="2">
    <source>
        <dbReference type="ARBA" id="ARBA00022741"/>
    </source>
</evidence>
<comment type="caution">
    <text evidence="9">The sequence shown here is derived from an EMBL/GenBank/DDBJ whole genome shotgun (WGS) entry which is preliminary data.</text>
</comment>
<feature type="domain" description="Biotin carboxylation" evidence="8">
    <location>
        <begin position="18"/>
        <end position="458"/>
    </location>
</feature>
<dbReference type="FunFam" id="3.40.50.20:FF:000010">
    <property type="entry name" value="Propionyl-CoA carboxylase subunit alpha"/>
    <property type="match status" value="1"/>
</dbReference>
<keyword evidence="4" id="KW-0092">Biotin</keyword>
<evidence type="ECO:0000256" key="1">
    <source>
        <dbReference type="ARBA" id="ARBA00022598"/>
    </source>
</evidence>
<dbReference type="InterPro" id="IPR011054">
    <property type="entry name" value="Rudment_hybrid_motif"/>
</dbReference>
<dbReference type="PROSITE" id="PS50979">
    <property type="entry name" value="BC"/>
    <property type="match status" value="1"/>
</dbReference>
<dbReference type="SUPFAM" id="SSF51246">
    <property type="entry name" value="Rudiment single hybrid motif"/>
    <property type="match status" value="1"/>
</dbReference>
<dbReference type="InterPro" id="IPR050856">
    <property type="entry name" value="Biotin_carboxylase_complex"/>
</dbReference>
<dbReference type="SUPFAM" id="SSF52440">
    <property type="entry name" value="PreATP-grasp domain"/>
    <property type="match status" value="1"/>
</dbReference>
<feature type="compositionally biased region" description="Basic and acidic residues" evidence="6">
    <location>
        <begin position="483"/>
        <end position="494"/>
    </location>
</feature>
<dbReference type="SUPFAM" id="SSF56059">
    <property type="entry name" value="Glutathione synthetase ATP-binding domain-like"/>
    <property type="match status" value="1"/>
</dbReference>
<dbReference type="GO" id="GO:0016874">
    <property type="term" value="F:ligase activity"/>
    <property type="evidence" value="ECO:0007669"/>
    <property type="project" value="UniProtKB-KW"/>
</dbReference>
<keyword evidence="3 5" id="KW-0067">ATP-binding</keyword>
<keyword evidence="1" id="KW-0436">Ligase</keyword>
<dbReference type="PROSITE" id="PS50975">
    <property type="entry name" value="ATP_GRASP"/>
    <property type="match status" value="1"/>
</dbReference>
<feature type="domain" description="ATP-grasp" evidence="7">
    <location>
        <begin position="137"/>
        <end position="332"/>
    </location>
</feature>
<dbReference type="Gene3D" id="3.30.470.20">
    <property type="entry name" value="ATP-grasp fold, B domain"/>
    <property type="match status" value="1"/>
</dbReference>
<proteinExistence type="predicted"/>
<accession>A0A538TNN4</accession>
<evidence type="ECO:0000256" key="3">
    <source>
        <dbReference type="ARBA" id="ARBA00022840"/>
    </source>
</evidence>
<evidence type="ECO:0000259" key="7">
    <source>
        <dbReference type="PROSITE" id="PS50975"/>
    </source>
</evidence>
<dbReference type="EMBL" id="VBOZ01000014">
    <property type="protein sequence ID" value="TMQ65241.1"/>
    <property type="molecule type" value="Genomic_DNA"/>
</dbReference>
<dbReference type="InterPro" id="IPR016185">
    <property type="entry name" value="PreATP-grasp_dom_sf"/>
</dbReference>
<gene>
    <name evidence="9" type="ORF">E6K79_05620</name>
</gene>
<organism evidence="9 10">
    <name type="scientific">Eiseniibacteriota bacterium</name>
    <dbReference type="NCBI Taxonomy" id="2212470"/>
    <lineage>
        <taxon>Bacteria</taxon>
        <taxon>Candidatus Eiseniibacteriota</taxon>
    </lineage>
</organism>
<protein>
    <submittedName>
        <fullName evidence="9">ATP-grasp domain-containing protein</fullName>
    </submittedName>
</protein>
<evidence type="ECO:0000313" key="10">
    <source>
        <dbReference type="Proteomes" id="UP000317691"/>
    </source>
</evidence>
<dbReference type="InterPro" id="IPR011764">
    <property type="entry name" value="Biotin_carboxylation_dom"/>
</dbReference>
<reference evidence="9 10" key="1">
    <citation type="journal article" date="2019" name="Nat. Microbiol.">
        <title>Mediterranean grassland soil C-N compound turnover is dependent on rainfall and depth, and is mediated by genomically divergent microorganisms.</title>
        <authorList>
            <person name="Diamond S."/>
            <person name="Andeer P.F."/>
            <person name="Li Z."/>
            <person name="Crits-Christoph A."/>
            <person name="Burstein D."/>
            <person name="Anantharaman K."/>
            <person name="Lane K.R."/>
            <person name="Thomas B.C."/>
            <person name="Pan C."/>
            <person name="Northen T.R."/>
            <person name="Banfield J.F."/>
        </authorList>
    </citation>
    <scope>NUCLEOTIDE SEQUENCE [LARGE SCALE GENOMIC DNA]</scope>
    <source>
        <strain evidence="9">WS_9</strain>
    </source>
</reference>
<dbReference type="PANTHER" id="PTHR18866:SF33">
    <property type="entry name" value="METHYLCROTONOYL-COA CARBOXYLASE SUBUNIT ALPHA, MITOCHONDRIAL-RELATED"/>
    <property type="match status" value="1"/>
</dbReference>
<dbReference type="InterPro" id="IPR005482">
    <property type="entry name" value="Biotin_COase_C"/>
</dbReference>
<dbReference type="AlphaFoldDB" id="A0A538TNN4"/>
<dbReference type="SMART" id="SM00878">
    <property type="entry name" value="Biotin_carb_C"/>
    <property type="match status" value="1"/>
</dbReference>
<dbReference type="Pfam" id="PF02786">
    <property type="entry name" value="CPSase_L_D2"/>
    <property type="match status" value="1"/>
</dbReference>